<dbReference type="SUPFAM" id="SSF47413">
    <property type="entry name" value="lambda repressor-like DNA-binding domains"/>
    <property type="match status" value="1"/>
</dbReference>
<sequence>MIAQIQPQSSPWNCAASASIPRRMVKAADFEPEEALKIQEQQGQRLTRLRARLGFDQNDAAKLGMIDRDAWGRMERGTAKINPIALHRFIAAVTATGAGVTAEYVITGRLVGLDDDLIRELLEAEALEKHGLPVDTALSTGKKPRGRKRRKSMHGTPTSGL</sequence>
<comment type="caution">
    <text evidence="2">The sequence shown here is derived from an EMBL/GenBank/DDBJ whole genome shotgun (WGS) entry which is preliminary data.</text>
</comment>
<keyword evidence="3" id="KW-1185">Reference proteome</keyword>
<proteinExistence type="predicted"/>
<dbReference type="InterPro" id="IPR010982">
    <property type="entry name" value="Lambda_DNA-bd_dom_sf"/>
</dbReference>
<dbReference type="InterPro" id="IPR001387">
    <property type="entry name" value="Cro/C1-type_HTH"/>
</dbReference>
<feature type="compositionally biased region" description="Basic residues" evidence="1">
    <location>
        <begin position="142"/>
        <end position="153"/>
    </location>
</feature>
<dbReference type="GO" id="GO:0003677">
    <property type="term" value="F:DNA binding"/>
    <property type="evidence" value="ECO:0007669"/>
    <property type="project" value="InterPro"/>
</dbReference>
<feature type="region of interest" description="Disordered" evidence="1">
    <location>
        <begin position="135"/>
        <end position="161"/>
    </location>
</feature>
<dbReference type="AlphaFoldDB" id="A0A9X9XGD2"/>
<organism evidence="2 3">
    <name type="scientific">Neoroseomonas eburnea</name>
    <dbReference type="NCBI Taxonomy" id="1346889"/>
    <lineage>
        <taxon>Bacteria</taxon>
        <taxon>Pseudomonadati</taxon>
        <taxon>Pseudomonadota</taxon>
        <taxon>Alphaproteobacteria</taxon>
        <taxon>Acetobacterales</taxon>
        <taxon>Acetobacteraceae</taxon>
        <taxon>Neoroseomonas</taxon>
    </lineage>
</organism>
<dbReference type="Gene3D" id="1.10.260.40">
    <property type="entry name" value="lambda repressor-like DNA-binding domains"/>
    <property type="match status" value="1"/>
</dbReference>
<evidence type="ECO:0000256" key="1">
    <source>
        <dbReference type="SAM" id="MobiDB-lite"/>
    </source>
</evidence>
<accession>A0A9X9XGD2</accession>
<evidence type="ECO:0000313" key="2">
    <source>
        <dbReference type="EMBL" id="MBR0682768.1"/>
    </source>
</evidence>
<evidence type="ECO:0000313" key="3">
    <source>
        <dbReference type="Proteomes" id="UP001138709"/>
    </source>
</evidence>
<dbReference type="RefSeq" id="WP_211848305.1">
    <property type="nucleotide sequence ID" value="NZ_JAAEDL010000022.1"/>
</dbReference>
<reference evidence="2" key="1">
    <citation type="submission" date="2020-01" db="EMBL/GenBank/DDBJ databases">
        <authorList>
            <person name="Rat A."/>
        </authorList>
    </citation>
    <scope>NUCLEOTIDE SEQUENCE</scope>
    <source>
        <strain evidence="2">LMG 31228</strain>
    </source>
</reference>
<dbReference type="CDD" id="cd00093">
    <property type="entry name" value="HTH_XRE"/>
    <property type="match status" value="1"/>
</dbReference>
<dbReference type="Proteomes" id="UP001138709">
    <property type="component" value="Unassembled WGS sequence"/>
</dbReference>
<protein>
    <submittedName>
        <fullName evidence="2">Helix-turn-helix domain-containing protein</fullName>
    </submittedName>
</protein>
<reference evidence="2" key="2">
    <citation type="journal article" date="2021" name="Syst. Appl. Microbiol.">
        <title>Roseomonas hellenica sp. nov., isolated from roots of wild-growing Alkanna tinctoria.</title>
        <authorList>
            <person name="Rat A."/>
            <person name="Naranjo H.D."/>
            <person name="Lebbe L."/>
            <person name="Cnockaert M."/>
            <person name="Krigas N."/>
            <person name="Grigoriadou K."/>
            <person name="Maloupa E."/>
            <person name="Willems A."/>
        </authorList>
    </citation>
    <scope>NUCLEOTIDE SEQUENCE</scope>
    <source>
        <strain evidence="2">LMG 31228</strain>
    </source>
</reference>
<gene>
    <name evidence="2" type="ORF">GXW74_19910</name>
</gene>
<dbReference type="EMBL" id="JAAEDL010000022">
    <property type="protein sequence ID" value="MBR0682768.1"/>
    <property type="molecule type" value="Genomic_DNA"/>
</dbReference>
<name>A0A9X9XGD2_9PROT</name>